<dbReference type="InterPro" id="IPR004435">
    <property type="entry name" value="MobB_dom"/>
</dbReference>
<dbReference type="Gene3D" id="3.40.50.300">
    <property type="entry name" value="P-loop containing nucleotide triphosphate hydrolases"/>
    <property type="match status" value="1"/>
</dbReference>
<dbReference type="OrthoDB" id="9804758at2"/>
<dbReference type="InterPro" id="IPR052539">
    <property type="entry name" value="MGD_biosynthesis_adapter"/>
</dbReference>
<dbReference type="CDD" id="cd03116">
    <property type="entry name" value="MobB"/>
    <property type="match status" value="1"/>
</dbReference>
<evidence type="ECO:0000259" key="1">
    <source>
        <dbReference type="Pfam" id="PF03205"/>
    </source>
</evidence>
<gene>
    <name evidence="2" type="primary">mobB</name>
    <name evidence="2" type="ORF">DBV39_17440</name>
</gene>
<accession>A0A2R4XN44</accession>
<proteinExistence type="predicted"/>
<dbReference type="NCBIfam" id="TIGR00176">
    <property type="entry name" value="mobB"/>
    <property type="match status" value="1"/>
</dbReference>
<dbReference type="EMBL" id="CP028901">
    <property type="protein sequence ID" value="AWB35227.1"/>
    <property type="molecule type" value="Genomic_DNA"/>
</dbReference>
<evidence type="ECO:0000313" key="3">
    <source>
        <dbReference type="Proteomes" id="UP000244571"/>
    </source>
</evidence>
<dbReference type="GO" id="GO:0005525">
    <property type="term" value="F:GTP binding"/>
    <property type="evidence" value="ECO:0007669"/>
    <property type="project" value="InterPro"/>
</dbReference>
<keyword evidence="3" id="KW-1185">Reference proteome</keyword>
<dbReference type="AlphaFoldDB" id="A0A2R4XN44"/>
<dbReference type="PANTHER" id="PTHR40072:SF1">
    <property type="entry name" value="MOLYBDOPTERIN-GUANINE DINUCLEOTIDE BIOSYNTHESIS ADAPTER PROTEIN"/>
    <property type="match status" value="1"/>
</dbReference>
<dbReference type="KEGG" id="boz:DBV39_17440"/>
<dbReference type="GO" id="GO:0006777">
    <property type="term" value="P:Mo-molybdopterin cofactor biosynthetic process"/>
    <property type="evidence" value="ECO:0007669"/>
    <property type="project" value="InterPro"/>
</dbReference>
<dbReference type="RefSeq" id="WP_108622637.1">
    <property type="nucleotide sequence ID" value="NZ_CP028901.1"/>
</dbReference>
<name>A0A2R4XN44_9BURK</name>
<dbReference type="PANTHER" id="PTHR40072">
    <property type="entry name" value="MOLYBDOPTERIN-GUANINE DINUCLEOTIDE BIOSYNTHESIS ADAPTER PROTEIN-RELATED"/>
    <property type="match status" value="1"/>
</dbReference>
<protein>
    <submittedName>
        <fullName evidence="2">Molybdopterin-guanine dinucleotide biosynthesis protein B</fullName>
    </submittedName>
</protein>
<dbReference type="InterPro" id="IPR027417">
    <property type="entry name" value="P-loop_NTPase"/>
</dbReference>
<evidence type="ECO:0000313" key="2">
    <source>
        <dbReference type="EMBL" id="AWB35227.1"/>
    </source>
</evidence>
<reference evidence="2 3" key="1">
    <citation type="submission" date="2018-04" db="EMBL/GenBank/DDBJ databases">
        <title>Bordetella sp. HZ20 isolated from seawater.</title>
        <authorList>
            <person name="Sun C."/>
        </authorList>
    </citation>
    <scope>NUCLEOTIDE SEQUENCE [LARGE SCALE GENOMIC DNA]</scope>
    <source>
        <strain evidence="2 3">HZ20</strain>
    </source>
</reference>
<feature type="domain" description="Molybdopterin-guanine dinucleotide biosynthesis protein B (MobB)" evidence="1">
    <location>
        <begin position="3"/>
        <end position="135"/>
    </location>
</feature>
<organism evidence="2 3">
    <name type="scientific">Orrella marina</name>
    <dbReference type="NCBI Taxonomy" id="2163011"/>
    <lineage>
        <taxon>Bacteria</taxon>
        <taxon>Pseudomonadati</taxon>
        <taxon>Pseudomonadota</taxon>
        <taxon>Betaproteobacteria</taxon>
        <taxon>Burkholderiales</taxon>
        <taxon>Alcaligenaceae</taxon>
        <taxon>Orrella</taxon>
    </lineage>
</organism>
<dbReference type="SUPFAM" id="SSF52540">
    <property type="entry name" value="P-loop containing nucleoside triphosphate hydrolases"/>
    <property type="match status" value="1"/>
</dbReference>
<dbReference type="Pfam" id="PF03205">
    <property type="entry name" value="MobB"/>
    <property type="match status" value="1"/>
</dbReference>
<sequence length="170" mass="18694">MKVFGVSGHSGSGKTTMIEAMLPELSTLGVRTSVIKHTHHDFPVEPPGKDSARFRASGAYEVMVCSAHRYAIVRELNGTDVPTLDEQLARLAPCDLVLVEGYHDYPIPRMEVFRHAVGHDPRCLADPHLVALASDESLPFKPEVWPLNEPAQIARLICQYLQIDTVGRGG</sequence>
<dbReference type="Proteomes" id="UP000244571">
    <property type="component" value="Chromosome"/>
</dbReference>